<evidence type="ECO:0000313" key="3">
    <source>
        <dbReference type="Proteomes" id="UP000195521"/>
    </source>
</evidence>
<accession>A0A1Y1JQR3</accession>
<evidence type="ECO:0000256" key="1">
    <source>
        <dbReference type="SAM" id="Phobius"/>
    </source>
</evidence>
<protein>
    <submittedName>
        <fullName evidence="2">Uncharacterized protein</fullName>
    </submittedName>
</protein>
<gene>
    <name evidence="2" type="ORF">PGO_134540</name>
</gene>
<dbReference type="RefSeq" id="XP_028545771.1">
    <property type="nucleotide sequence ID" value="XM_028689970.1"/>
</dbReference>
<comment type="caution">
    <text evidence="2">The sequence shown here is derived from an EMBL/GenBank/DDBJ whole genome shotgun (WGS) entry which is preliminary data.</text>
</comment>
<feature type="transmembrane region" description="Helical" evidence="1">
    <location>
        <begin position="278"/>
        <end position="302"/>
    </location>
</feature>
<dbReference type="Gene3D" id="2.10.25.10">
    <property type="entry name" value="Laminin"/>
    <property type="match status" value="1"/>
</dbReference>
<evidence type="ECO:0000313" key="2">
    <source>
        <dbReference type="EMBL" id="GAW83182.1"/>
    </source>
</evidence>
<reference evidence="3" key="1">
    <citation type="submission" date="2017-04" db="EMBL/GenBank/DDBJ databases">
        <title>Plasmodium gonderi genome.</title>
        <authorList>
            <person name="Arisue N."/>
            <person name="Honma H."/>
            <person name="Kawai S."/>
            <person name="Tougan T."/>
            <person name="Tanabe K."/>
            <person name="Horii T."/>
        </authorList>
    </citation>
    <scope>NUCLEOTIDE SEQUENCE [LARGE SCALE GENOMIC DNA]</scope>
    <source>
        <strain evidence="3">ATCC 30045</strain>
    </source>
</reference>
<proteinExistence type="predicted"/>
<name>A0A1Y1JQR3_PLAGO</name>
<dbReference type="EMBL" id="BDQF01000014">
    <property type="protein sequence ID" value="GAW83182.1"/>
    <property type="molecule type" value="Genomic_DNA"/>
</dbReference>
<organism evidence="2 3">
    <name type="scientific">Plasmodium gonderi</name>
    <dbReference type="NCBI Taxonomy" id="77519"/>
    <lineage>
        <taxon>Eukaryota</taxon>
        <taxon>Sar</taxon>
        <taxon>Alveolata</taxon>
        <taxon>Apicomplexa</taxon>
        <taxon>Aconoidasida</taxon>
        <taxon>Haemosporida</taxon>
        <taxon>Plasmodiidae</taxon>
        <taxon>Plasmodium</taxon>
        <taxon>Plasmodium (Plasmodium)</taxon>
    </lineage>
</organism>
<dbReference type="SUPFAM" id="SSF57196">
    <property type="entry name" value="EGF/Laminin"/>
    <property type="match status" value="1"/>
</dbReference>
<keyword evidence="1" id="KW-1133">Transmembrane helix</keyword>
<dbReference type="Proteomes" id="UP000195521">
    <property type="component" value="Unassembled WGS sequence"/>
</dbReference>
<dbReference type="AlphaFoldDB" id="A0A1Y1JQR3"/>
<keyword evidence="3" id="KW-1185">Reference proteome</keyword>
<dbReference type="GeneID" id="39749925"/>
<dbReference type="OrthoDB" id="286301at2759"/>
<keyword evidence="1" id="KW-0812">Transmembrane</keyword>
<keyword evidence="1" id="KW-0472">Membrane</keyword>
<sequence>MRKTLMSKVPFFFSVCTFFIPLYKTIKGTQSYDINKVSSYDYEILNKNQTFLWNGENEKIHEFLGYELNNVCSCLVGDCNSSSLLYTSDKTRKQINKGDIYKFEELCFLLRSSIPFKITQKSGIKQKGNKNYITVRESIKNKSNSVNFVEEKIKKNVAPSYPWYAEKNKNHFAYQEEIKKIQSWTRKSRILVEACTLNCGSGGVCEMEGGMQYCKCNVGYSMDINDNLMCKKHCEVNNGGCDPNAECIPVSPENEVEQGVIKNVGVLCKCKNGNGRFMGYYCSSGYFTYFSFLLLLPFLLYWY</sequence>
<dbReference type="OMA" id="PEYRNAN"/>